<gene>
    <name evidence="1" type="ORF">BLM47_13505</name>
</gene>
<comment type="caution">
    <text evidence="1">The sequence shown here is derived from an EMBL/GenBank/DDBJ whole genome shotgun (WGS) entry which is preliminary data.</text>
</comment>
<name>A0A2A6DXH6_9BACL</name>
<dbReference type="Proteomes" id="UP000243688">
    <property type="component" value="Unassembled WGS sequence"/>
</dbReference>
<evidence type="ECO:0000313" key="2">
    <source>
        <dbReference type="Proteomes" id="UP000243688"/>
    </source>
</evidence>
<proteinExistence type="predicted"/>
<protein>
    <recommendedName>
        <fullName evidence="3">DUF4380 domain-containing protein</fullName>
    </recommendedName>
</protein>
<dbReference type="EMBL" id="MOXJ01000050">
    <property type="protein sequence ID" value="PDO09276.1"/>
    <property type="molecule type" value="Genomic_DNA"/>
</dbReference>
<accession>A0A2A6DXH6</accession>
<sequence length="312" mass="34664">MRVSSETYGSWGKCAVASNGVVEVAATLELGPRIIRFGPVGGRNVFREDVERSIGAGGEPFGVFGGGEWKIYGGHRLWTSPEAMPRTYYPDNGPVGWKETESGFVLSPPAETWTQIRKEIEVSLEPGCARVRVVHRVVNIGAWPIEFSVWALSVMDKGGVAYVPIGARDTGLLPNRVLALWPYSRPDDPRVRWGRRLVSLRQGPGETPFKFGISNEEGWAAYALDGLLFRKRYRHVVGGRYPDFGVSFESYVCDEFLELETLGELLVVEPGEEAVHEEVWELCRGFRPEEADGMTEDELYERLSSLPPLAGA</sequence>
<reference evidence="1 2" key="1">
    <citation type="submission" date="2016-12" db="EMBL/GenBank/DDBJ databases">
        <title>Candidatus Reconcilibacillus cellulovorans genome.</title>
        <authorList>
            <person name="Kolinko S."/>
            <person name="Wu Y.-W."/>
            <person name="Tachea F."/>
            <person name="Denzel E."/>
            <person name="Hiras J."/>
            <person name="Baecker N."/>
            <person name="Chan L.J."/>
            <person name="Eichorst S.A."/>
            <person name="Frey D."/>
            <person name="Adams P.D."/>
            <person name="Pray T."/>
            <person name="Tanjore D."/>
            <person name="Petzold C.J."/>
            <person name="Gladden J.M."/>
            <person name="Simmons B.A."/>
            <person name="Singer S.W."/>
        </authorList>
    </citation>
    <scope>NUCLEOTIDE SEQUENCE [LARGE SCALE GENOMIC DNA]</scope>
    <source>
        <strain evidence="1">JTherm</strain>
    </source>
</reference>
<evidence type="ECO:0008006" key="3">
    <source>
        <dbReference type="Google" id="ProtNLM"/>
    </source>
</evidence>
<organism evidence="1 2">
    <name type="scientific">Candidatus Reconcilbacillus cellulovorans</name>
    <dbReference type="NCBI Taxonomy" id="1906605"/>
    <lineage>
        <taxon>Bacteria</taxon>
        <taxon>Bacillati</taxon>
        <taxon>Bacillota</taxon>
        <taxon>Bacilli</taxon>
        <taxon>Bacillales</taxon>
        <taxon>Paenibacillaceae</taxon>
        <taxon>Candidatus Reconcilbacillus</taxon>
    </lineage>
</organism>
<evidence type="ECO:0000313" key="1">
    <source>
        <dbReference type="EMBL" id="PDO09276.1"/>
    </source>
</evidence>
<dbReference type="AlphaFoldDB" id="A0A2A6DXH6"/>